<dbReference type="Proteomes" id="UP001163046">
    <property type="component" value="Unassembled WGS sequence"/>
</dbReference>
<evidence type="ECO:0000313" key="2">
    <source>
        <dbReference type="Proteomes" id="UP001163046"/>
    </source>
</evidence>
<proteinExistence type="predicted"/>
<dbReference type="EMBL" id="MU825399">
    <property type="protein sequence ID" value="KAJ7392918.1"/>
    <property type="molecule type" value="Genomic_DNA"/>
</dbReference>
<protein>
    <submittedName>
        <fullName evidence="1">Uncharacterized protein</fullName>
    </submittedName>
</protein>
<sequence>MTGSVSTEYGFISMDMQLLKSTIDNHPTVRFIQRKLNLEGFRRYKRICGGDDDFDPLLEDKSPQQEKLESNNEGFYDYRKISCDENSYPLGVGAKQQRQEKVVQQTKLGLKLAKDSRRSSDENLNPSPEVIKPAHAKTARPKHLEFNTKVFHSSTRSWDENSDSSSEVAVKNLAHGKTVQKKQIECKPEGFLQLKCSSRTFELKENQDLSSEIRKPVHTKRFNKKTWNSRLKTSIAANVLVRKSRILLKKSPNQ</sequence>
<accession>A0A9X0A4I1</accession>
<organism evidence="1 2">
    <name type="scientific">Desmophyllum pertusum</name>
    <dbReference type="NCBI Taxonomy" id="174260"/>
    <lineage>
        <taxon>Eukaryota</taxon>
        <taxon>Metazoa</taxon>
        <taxon>Cnidaria</taxon>
        <taxon>Anthozoa</taxon>
        <taxon>Hexacorallia</taxon>
        <taxon>Scleractinia</taxon>
        <taxon>Caryophylliina</taxon>
        <taxon>Caryophylliidae</taxon>
        <taxon>Desmophyllum</taxon>
    </lineage>
</organism>
<evidence type="ECO:0000313" key="1">
    <source>
        <dbReference type="EMBL" id="KAJ7392918.1"/>
    </source>
</evidence>
<gene>
    <name evidence="1" type="ORF">OS493_008158</name>
</gene>
<keyword evidence="2" id="KW-1185">Reference proteome</keyword>
<name>A0A9X0A4I1_9CNID</name>
<comment type="caution">
    <text evidence="1">The sequence shown here is derived from an EMBL/GenBank/DDBJ whole genome shotgun (WGS) entry which is preliminary data.</text>
</comment>
<dbReference type="AlphaFoldDB" id="A0A9X0A4I1"/>
<reference evidence="1" key="1">
    <citation type="submission" date="2023-01" db="EMBL/GenBank/DDBJ databases">
        <title>Genome assembly of the deep-sea coral Lophelia pertusa.</title>
        <authorList>
            <person name="Herrera S."/>
            <person name="Cordes E."/>
        </authorList>
    </citation>
    <scope>NUCLEOTIDE SEQUENCE</scope>
    <source>
        <strain evidence="1">USNM1676648</strain>
        <tissue evidence="1">Polyp</tissue>
    </source>
</reference>